<feature type="region of interest" description="Disordered" evidence="11">
    <location>
        <begin position="284"/>
        <end position="314"/>
    </location>
</feature>
<evidence type="ECO:0000256" key="10">
    <source>
        <dbReference type="ARBA" id="ARBA00048304"/>
    </source>
</evidence>
<dbReference type="GO" id="GO:0009117">
    <property type="term" value="P:nucleotide metabolic process"/>
    <property type="evidence" value="ECO:0007669"/>
    <property type="project" value="UniProtKB-KW"/>
</dbReference>
<dbReference type="Pfam" id="PF21654">
    <property type="entry name" value="DncV-like_NTFase"/>
    <property type="match status" value="1"/>
</dbReference>
<gene>
    <name evidence="13" type="ORF">BBI00_16685</name>
</gene>
<organism evidence="13 14">
    <name type="scientific">Chryseobacterium arthrosphaerae</name>
    <dbReference type="NCBI Taxonomy" id="651561"/>
    <lineage>
        <taxon>Bacteria</taxon>
        <taxon>Pseudomonadati</taxon>
        <taxon>Bacteroidota</taxon>
        <taxon>Flavobacteriia</taxon>
        <taxon>Flavobacteriales</taxon>
        <taxon>Weeksellaceae</taxon>
        <taxon>Chryseobacterium group</taxon>
        <taxon>Chryseobacterium</taxon>
    </lineage>
</organism>
<dbReference type="InterPro" id="IPR048445">
    <property type="entry name" value="DncV-like_NTFase"/>
</dbReference>
<feature type="domain" description="Cyclic GMP-AMP synthase DncV-like nucleotidyltransferase" evidence="12">
    <location>
        <begin position="49"/>
        <end position="127"/>
    </location>
</feature>
<evidence type="ECO:0000256" key="5">
    <source>
        <dbReference type="ARBA" id="ARBA00022840"/>
    </source>
</evidence>
<dbReference type="OrthoDB" id="661552at2"/>
<dbReference type="GO" id="GO:0005524">
    <property type="term" value="F:ATP binding"/>
    <property type="evidence" value="ECO:0007669"/>
    <property type="project" value="UniProtKB-KW"/>
</dbReference>
<evidence type="ECO:0000256" key="2">
    <source>
        <dbReference type="ARBA" id="ARBA00022695"/>
    </source>
</evidence>
<evidence type="ECO:0000256" key="7">
    <source>
        <dbReference type="ARBA" id="ARBA00023080"/>
    </source>
</evidence>
<feature type="compositionally biased region" description="Low complexity" evidence="11">
    <location>
        <begin position="293"/>
        <end position="314"/>
    </location>
</feature>
<reference evidence="14" key="1">
    <citation type="submission" date="2016-07" db="EMBL/GenBank/DDBJ databases">
        <authorList>
            <person name="Florea S."/>
            <person name="Webb J.S."/>
            <person name="Jaromczyk J."/>
            <person name="Schardl C.L."/>
        </authorList>
    </citation>
    <scope>NUCLEOTIDE SEQUENCE [LARGE SCALE GENOMIC DNA]</scope>
    <source>
        <strain evidence="14">CC-VM-7</strain>
    </source>
</reference>
<dbReference type="GO" id="GO:0046872">
    <property type="term" value="F:metal ion binding"/>
    <property type="evidence" value="ECO:0007669"/>
    <property type="project" value="UniProtKB-KW"/>
</dbReference>
<dbReference type="STRING" id="651561.BBI00_16685"/>
<evidence type="ECO:0000256" key="1">
    <source>
        <dbReference type="ARBA" id="ARBA00022679"/>
    </source>
</evidence>
<keyword evidence="6" id="KW-0460">Magnesium</keyword>
<dbReference type="Proteomes" id="UP000093432">
    <property type="component" value="Unassembled WGS sequence"/>
</dbReference>
<keyword evidence="7" id="KW-0546">Nucleotide metabolism</keyword>
<evidence type="ECO:0000256" key="11">
    <source>
        <dbReference type="SAM" id="MobiDB-lite"/>
    </source>
</evidence>
<protein>
    <recommendedName>
        <fullName evidence="9">Cyclic GMP-AMP synthase</fullName>
    </recommendedName>
</protein>
<keyword evidence="2" id="KW-0548">Nucleotidyltransferase</keyword>
<dbReference type="GO" id="GO:0016779">
    <property type="term" value="F:nucleotidyltransferase activity"/>
    <property type="evidence" value="ECO:0007669"/>
    <property type="project" value="UniProtKB-KW"/>
</dbReference>
<name>A0A1B8ZIK4_9FLAO</name>
<dbReference type="EMBL" id="MAYG01000012">
    <property type="protein sequence ID" value="OCA71357.1"/>
    <property type="molecule type" value="Genomic_DNA"/>
</dbReference>
<dbReference type="GO" id="GO:0051607">
    <property type="term" value="P:defense response to virus"/>
    <property type="evidence" value="ECO:0007669"/>
    <property type="project" value="UniProtKB-KW"/>
</dbReference>
<sequence>MANCNNLFKQFNGSISIDSHKNSKMTSSKTKLRDRIRKWFKDNHPDYEPKFYIQGSYKMKTGIRTKDDICDLDDGVYFFRQPDVSATTLQKWVHQAVNGYTATPSEHRKKCIRTIFTSDYEIDHPVYYKVDGEDYQIAVKDNGFEGSDPKAVIDWFNSNKDKEGILISTVKYLKAWCDNLRNKMPSGLAMTILAVNAKNKIVLNQRDDITLKDILKEIRNALNIKFECMVPAVPYDNLFKSYDENRKNNFLKALNDFIDDAEKALREENELKASKLWRKHLGERFPEGKDESQSSSSRAAAAAIGASTSFPWAK</sequence>
<evidence type="ECO:0000256" key="9">
    <source>
        <dbReference type="ARBA" id="ARBA00044145"/>
    </source>
</evidence>
<proteinExistence type="predicted"/>
<evidence type="ECO:0000256" key="3">
    <source>
        <dbReference type="ARBA" id="ARBA00022723"/>
    </source>
</evidence>
<accession>A0A1B8ZIK4</accession>
<dbReference type="RefSeq" id="WP_065400010.1">
    <property type="nucleotide sequence ID" value="NZ_MAYG01000012.1"/>
</dbReference>
<dbReference type="AlphaFoldDB" id="A0A1B8ZIK4"/>
<keyword evidence="4" id="KW-0547">Nucleotide-binding</keyword>
<keyword evidence="1" id="KW-0808">Transferase</keyword>
<comment type="catalytic activity">
    <reaction evidence="10">
        <text>GTP + ATP = 3',3'-cGAMP + 2 diphosphate</text>
        <dbReference type="Rhea" id="RHEA:35647"/>
        <dbReference type="ChEBI" id="CHEBI:30616"/>
        <dbReference type="ChEBI" id="CHEBI:33019"/>
        <dbReference type="ChEBI" id="CHEBI:37565"/>
        <dbReference type="ChEBI" id="CHEBI:71501"/>
    </reaction>
    <physiologicalReaction direction="left-to-right" evidence="10">
        <dbReference type="Rhea" id="RHEA:35648"/>
    </physiologicalReaction>
</comment>
<comment type="caution">
    <text evidence="13">The sequence shown here is derived from an EMBL/GenBank/DDBJ whole genome shotgun (WGS) entry which is preliminary data.</text>
</comment>
<evidence type="ECO:0000256" key="4">
    <source>
        <dbReference type="ARBA" id="ARBA00022741"/>
    </source>
</evidence>
<keyword evidence="8" id="KW-0051">Antiviral defense</keyword>
<keyword evidence="5" id="KW-0067">ATP-binding</keyword>
<keyword evidence="3" id="KW-0479">Metal-binding</keyword>
<evidence type="ECO:0000313" key="13">
    <source>
        <dbReference type="EMBL" id="OCA71357.1"/>
    </source>
</evidence>
<evidence type="ECO:0000256" key="6">
    <source>
        <dbReference type="ARBA" id="ARBA00022842"/>
    </source>
</evidence>
<evidence type="ECO:0000313" key="14">
    <source>
        <dbReference type="Proteomes" id="UP000093432"/>
    </source>
</evidence>
<evidence type="ECO:0000259" key="12">
    <source>
        <dbReference type="Pfam" id="PF21654"/>
    </source>
</evidence>
<evidence type="ECO:0000256" key="8">
    <source>
        <dbReference type="ARBA" id="ARBA00023118"/>
    </source>
</evidence>